<organism evidence="1 2">
    <name type="scientific">Candidatus Glassbacteria bacterium GWA2_58_10</name>
    <dbReference type="NCBI Taxonomy" id="1817865"/>
    <lineage>
        <taxon>Bacteria</taxon>
        <taxon>Candidatus Glassiibacteriota</taxon>
    </lineage>
</organism>
<dbReference type="EMBL" id="MFIV01000088">
    <property type="protein sequence ID" value="OGF98552.1"/>
    <property type="molecule type" value="Genomic_DNA"/>
</dbReference>
<evidence type="ECO:0000313" key="2">
    <source>
        <dbReference type="Proteomes" id="UP000176992"/>
    </source>
</evidence>
<reference evidence="1 2" key="1">
    <citation type="journal article" date="2016" name="Nat. Commun.">
        <title>Thousands of microbial genomes shed light on interconnected biogeochemical processes in an aquifer system.</title>
        <authorList>
            <person name="Anantharaman K."/>
            <person name="Brown C.T."/>
            <person name="Hug L.A."/>
            <person name="Sharon I."/>
            <person name="Castelle C.J."/>
            <person name="Probst A.J."/>
            <person name="Thomas B.C."/>
            <person name="Singh A."/>
            <person name="Wilkins M.J."/>
            <person name="Karaoz U."/>
            <person name="Brodie E.L."/>
            <person name="Williams K.H."/>
            <person name="Hubbard S.S."/>
            <person name="Banfield J.F."/>
        </authorList>
    </citation>
    <scope>NUCLEOTIDE SEQUENCE [LARGE SCALE GENOMIC DNA]</scope>
</reference>
<name>A0A1F5YET0_9BACT</name>
<sequence>MDQEFKEKFINLWQRYFPGAELPITFYYTERELSAEMVPPAHKQSCLICELAQVRRGKSLLFDCESLGCGGAQRYLGFVQELRPNFEYFLSCGIKGELEGERYKKTPGLVLEVMKRMPVVSAPHPYIVFKRWDRLEDLDSPEAVIFFATPDVLSGLFTLVNFDREDPDGVFAPFAAGCGSIVHYPYLESQADDPRAVLGMFDVSARPCVGAGVLSFAVPMVKFSSMVENMEQSFLITGSWNKVQKRIGLAGSQPAGPE</sequence>
<gene>
    <name evidence="1" type="ORF">A2Z86_03760</name>
</gene>
<evidence type="ECO:0008006" key="3">
    <source>
        <dbReference type="Google" id="ProtNLM"/>
    </source>
</evidence>
<protein>
    <recommendedName>
        <fullName evidence="3">DUF169 domain-containing protein</fullName>
    </recommendedName>
</protein>
<accession>A0A1F5YET0</accession>
<dbReference type="AlphaFoldDB" id="A0A1F5YET0"/>
<dbReference type="InterPro" id="IPR003748">
    <property type="entry name" value="DUF169"/>
</dbReference>
<evidence type="ECO:0000313" key="1">
    <source>
        <dbReference type="EMBL" id="OGF98552.1"/>
    </source>
</evidence>
<dbReference type="Pfam" id="PF02596">
    <property type="entry name" value="DUF169"/>
    <property type="match status" value="1"/>
</dbReference>
<comment type="caution">
    <text evidence="1">The sequence shown here is derived from an EMBL/GenBank/DDBJ whole genome shotgun (WGS) entry which is preliminary data.</text>
</comment>
<dbReference type="Proteomes" id="UP000176992">
    <property type="component" value="Unassembled WGS sequence"/>
</dbReference>
<proteinExistence type="predicted"/>